<dbReference type="InterPro" id="IPR015867">
    <property type="entry name" value="N-reg_PII/ATP_PRibTrfase_C"/>
</dbReference>
<organism evidence="1 2">
    <name type="scientific">Nitrosomonas halophila</name>
    <dbReference type="NCBI Taxonomy" id="44576"/>
    <lineage>
        <taxon>Bacteria</taxon>
        <taxon>Pseudomonadati</taxon>
        <taxon>Pseudomonadota</taxon>
        <taxon>Betaproteobacteria</taxon>
        <taxon>Nitrosomonadales</taxon>
        <taxon>Nitrosomonadaceae</taxon>
        <taxon>Nitrosomonas</taxon>
    </lineage>
</organism>
<proteinExistence type="predicted"/>
<gene>
    <name evidence="1" type="ORF">SAMN05421881_101552</name>
</gene>
<dbReference type="AlphaFoldDB" id="A0A1H3GJC2"/>
<dbReference type="InterPro" id="IPR011322">
    <property type="entry name" value="N-reg_PII-like_a/b"/>
</dbReference>
<dbReference type="PROSITE" id="PS51343">
    <property type="entry name" value="PII_GLNB_DOM"/>
    <property type="match status" value="1"/>
</dbReference>
<dbReference type="SMART" id="SM00938">
    <property type="entry name" value="P-II"/>
    <property type="match status" value="1"/>
</dbReference>
<dbReference type="InterPro" id="IPR002187">
    <property type="entry name" value="N-reg_PII"/>
</dbReference>
<dbReference type="RefSeq" id="WP_090413100.1">
    <property type="nucleotide sequence ID" value="NZ_FNOY01000015.1"/>
</dbReference>
<keyword evidence="2" id="KW-1185">Reference proteome</keyword>
<dbReference type="EMBL" id="FNOY01000015">
    <property type="protein sequence ID" value="SDY03416.1"/>
    <property type="molecule type" value="Genomic_DNA"/>
</dbReference>
<dbReference type="OrthoDB" id="9793517at2"/>
<reference evidence="1 2" key="1">
    <citation type="submission" date="2016-10" db="EMBL/GenBank/DDBJ databases">
        <authorList>
            <person name="de Groot N.N."/>
        </authorList>
    </citation>
    <scope>NUCLEOTIDE SEQUENCE [LARGE SCALE GENOMIC DNA]</scope>
    <source>
        <strain evidence="1 2">Nm1</strain>
    </source>
</reference>
<sequence>MHFKLIIVFVDQDRTAQVMDAARAVGATGATIINNARGEGLEKVIGIFGLEILDPRAVIMILAEARRADHVLNAVTEAGNLDESLGTGIAIQLDVDKALGLSEHIKKLEAKHPLN</sequence>
<dbReference type="Gene3D" id="3.30.70.120">
    <property type="match status" value="1"/>
</dbReference>
<dbReference type="STRING" id="44576.SAMN05421881_101552"/>
<accession>A0A1H3GJC2</accession>
<name>A0A1H3GJC2_9PROT</name>
<dbReference type="SUPFAM" id="SSF54913">
    <property type="entry name" value="GlnB-like"/>
    <property type="match status" value="1"/>
</dbReference>
<dbReference type="Proteomes" id="UP000198640">
    <property type="component" value="Unassembled WGS sequence"/>
</dbReference>
<evidence type="ECO:0008006" key="3">
    <source>
        <dbReference type="Google" id="ProtNLM"/>
    </source>
</evidence>
<protein>
    <recommendedName>
        <fullName evidence="3">Nitrogen regulatory protein P-II family</fullName>
    </recommendedName>
</protein>
<evidence type="ECO:0000313" key="2">
    <source>
        <dbReference type="Proteomes" id="UP000198640"/>
    </source>
</evidence>
<evidence type="ECO:0000313" key="1">
    <source>
        <dbReference type="EMBL" id="SDY03416.1"/>
    </source>
</evidence>
<dbReference type="GO" id="GO:0030234">
    <property type="term" value="F:enzyme regulator activity"/>
    <property type="evidence" value="ECO:0007669"/>
    <property type="project" value="InterPro"/>
</dbReference>
<dbReference type="GO" id="GO:0006808">
    <property type="term" value="P:regulation of nitrogen utilization"/>
    <property type="evidence" value="ECO:0007669"/>
    <property type="project" value="InterPro"/>
</dbReference>
<dbReference type="Pfam" id="PF00543">
    <property type="entry name" value="P-II"/>
    <property type="match status" value="1"/>
</dbReference>